<feature type="transmembrane region" description="Helical" evidence="6">
    <location>
        <begin position="64"/>
        <end position="89"/>
    </location>
</feature>
<dbReference type="Pfam" id="PF01594">
    <property type="entry name" value="AI-2E_transport"/>
    <property type="match status" value="1"/>
</dbReference>
<dbReference type="GO" id="GO:0016020">
    <property type="term" value="C:membrane"/>
    <property type="evidence" value="ECO:0007669"/>
    <property type="project" value="UniProtKB-SubCell"/>
</dbReference>
<organism evidence="7 8">
    <name type="scientific">Phototrophicus methaneseepsis</name>
    <dbReference type="NCBI Taxonomy" id="2710758"/>
    <lineage>
        <taxon>Bacteria</taxon>
        <taxon>Bacillati</taxon>
        <taxon>Chloroflexota</taxon>
        <taxon>Candidatus Thermofontia</taxon>
        <taxon>Phototrophicales</taxon>
        <taxon>Phototrophicaceae</taxon>
        <taxon>Phototrophicus</taxon>
    </lineage>
</organism>
<protein>
    <submittedName>
        <fullName evidence="7">AI-2E family transporter</fullName>
    </submittedName>
</protein>
<sequence>MTNTDGRQRLGVNWIFVALVSIILLLALWTIRSILLLTFAAVLLTIFATTPVRIFQRWGMSRGIAILLSLILGVFLVVVTVMLIFPTLFQQFGVLFTDLIPRGVELLIEEWNSGRIFNTFPFLEQFVQDFEIDSDFFNQMVTQIANALGTFGGSVLPLVGSVANAALSFLIVIFLSLYFLAEPKRYVDGIISLTPLWYRVRMRNILDLLDRTIRAWLRVTGASMLLVGVGTALGLALIGVEQWVALGVLAGVLSFIPNFGPLLALIPSVAVAIIQAPENVFWVIVIIYGTSFLQSQIVGPLLANEQMKLAPVLILIGQIVFGVFFGFLGIMLAVPLTAVAVVLVKQIYVHDILGDEGEGRRKTLDHDPEYLEELVPSPD</sequence>
<keyword evidence="4 6" id="KW-1133">Transmembrane helix</keyword>
<evidence type="ECO:0000256" key="3">
    <source>
        <dbReference type="ARBA" id="ARBA00022692"/>
    </source>
</evidence>
<evidence type="ECO:0000256" key="5">
    <source>
        <dbReference type="ARBA" id="ARBA00023136"/>
    </source>
</evidence>
<keyword evidence="8" id="KW-1185">Reference proteome</keyword>
<feature type="transmembrane region" description="Helical" evidence="6">
    <location>
        <begin position="12"/>
        <end position="29"/>
    </location>
</feature>
<dbReference type="PANTHER" id="PTHR21716:SF62">
    <property type="entry name" value="TRANSPORT PROTEIN YDBI-RELATED"/>
    <property type="match status" value="1"/>
</dbReference>
<dbReference type="AlphaFoldDB" id="A0A7S8E518"/>
<keyword evidence="3 6" id="KW-0812">Transmembrane</keyword>
<comment type="subcellular location">
    <subcellularLocation>
        <location evidence="1">Membrane</location>
        <topology evidence="1">Multi-pass membrane protein</topology>
    </subcellularLocation>
</comment>
<keyword evidence="5 6" id="KW-0472">Membrane</keyword>
<dbReference type="EMBL" id="CP062983">
    <property type="protein sequence ID" value="QPC80486.1"/>
    <property type="molecule type" value="Genomic_DNA"/>
</dbReference>
<comment type="similarity">
    <text evidence="2">Belongs to the autoinducer-2 exporter (AI-2E) (TC 2.A.86) family.</text>
</comment>
<evidence type="ECO:0000256" key="6">
    <source>
        <dbReference type="SAM" id="Phobius"/>
    </source>
</evidence>
<evidence type="ECO:0000313" key="8">
    <source>
        <dbReference type="Proteomes" id="UP000594468"/>
    </source>
</evidence>
<feature type="transmembrane region" description="Helical" evidence="6">
    <location>
        <begin position="215"/>
        <end position="238"/>
    </location>
</feature>
<feature type="transmembrane region" description="Helical" evidence="6">
    <location>
        <begin position="280"/>
        <end position="303"/>
    </location>
</feature>
<dbReference type="Proteomes" id="UP000594468">
    <property type="component" value="Chromosome"/>
</dbReference>
<evidence type="ECO:0000256" key="1">
    <source>
        <dbReference type="ARBA" id="ARBA00004141"/>
    </source>
</evidence>
<feature type="transmembrane region" description="Helical" evidence="6">
    <location>
        <begin position="244"/>
        <end position="273"/>
    </location>
</feature>
<feature type="transmembrane region" description="Helical" evidence="6">
    <location>
        <begin position="158"/>
        <end position="181"/>
    </location>
</feature>
<dbReference type="InterPro" id="IPR002549">
    <property type="entry name" value="AI-2E-like"/>
</dbReference>
<evidence type="ECO:0000313" key="7">
    <source>
        <dbReference type="EMBL" id="QPC80486.1"/>
    </source>
</evidence>
<reference evidence="7 8" key="1">
    <citation type="submission" date="2020-02" db="EMBL/GenBank/DDBJ databases">
        <authorList>
            <person name="Zheng R.K."/>
            <person name="Sun C.M."/>
        </authorList>
    </citation>
    <scope>NUCLEOTIDE SEQUENCE [LARGE SCALE GENOMIC DNA]</scope>
    <source>
        <strain evidence="8">rifampicinis</strain>
    </source>
</reference>
<dbReference type="GO" id="GO:0055085">
    <property type="term" value="P:transmembrane transport"/>
    <property type="evidence" value="ECO:0007669"/>
    <property type="project" value="TreeGrafter"/>
</dbReference>
<dbReference type="RefSeq" id="WP_195168561.1">
    <property type="nucleotide sequence ID" value="NZ_CP062983.1"/>
</dbReference>
<proteinExistence type="inferred from homology"/>
<evidence type="ECO:0000256" key="4">
    <source>
        <dbReference type="ARBA" id="ARBA00022989"/>
    </source>
</evidence>
<evidence type="ECO:0000256" key="2">
    <source>
        <dbReference type="ARBA" id="ARBA00009773"/>
    </source>
</evidence>
<feature type="transmembrane region" description="Helical" evidence="6">
    <location>
        <begin position="35"/>
        <end position="52"/>
    </location>
</feature>
<dbReference type="KEGG" id="pmet:G4Y79_12215"/>
<feature type="transmembrane region" description="Helical" evidence="6">
    <location>
        <begin position="315"/>
        <end position="344"/>
    </location>
</feature>
<dbReference type="PANTHER" id="PTHR21716">
    <property type="entry name" value="TRANSMEMBRANE PROTEIN"/>
    <property type="match status" value="1"/>
</dbReference>
<gene>
    <name evidence="7" type="ORF">G4Y79_12215</name>
</gene>
<accession>A0A7S8E518</accession>
<name>A0A7S8E518_9CHLR</name>